<evidence type="ECO:0000256" key="1">
    <source>
        <dbReference type="ARBA" id="ARBA00023157"/>
    </source>
</evidence>
<reference evidence="3" key="1">
    <citation type="submission" date="2025-08" db="UniProtKB">
        <authorList>
            <consortium name="Ensembl"/>
        </authorList>
    </citation>
    <scope>IDENTIFICATION</scope>
</reference>
<dbReference type="Proteomes" id="UP000694549">
    <property type="component" value="Unplaced"/>
</dbReference>
<keyword evidence="1" id="KW-1015">Disulfide bond</keyword>
<evidence type="ECO:0000313" key="4">
    <source>
        <dbReference type="Proteomes" id="UP000694549"/>
    </source>
</evidence>
<organism evidence="3 4">
    <name type="scientific">Anas zonorhyncha</name>
    <name type="common">Eastern spot-billed duck</name>
    <dbReference type="NCBI Taxonomy" id="75864"/>
    <lineage>
        <taxon>Eukaryota</taxon>
        <taxon>Metazoa</taxon>
        <taxon>Chordata</taxon>
        <taxon>Craniata</taxon>
        <taxon>Vertebrata</taxon>
        <taxon>Euteleostomi</taxon>
        <taxon>Archelosauria</taxon>
        <taxon>Archosauria</taxon>
        <taxon>Dinosauria</taxon>
        <taxon>Saurischia</taxon>
        <taxon>Theropoda</taxon>
        <taxon>Coelurosauria</taxon>
        <taxon>Aves</taxon>
        <taxon>Neognathae</taxon>
        <taxon>Galloanserae</taxon>
        <taxon>Anseriformes</taxon>
        <taxon>Anatidae</taxon>
        <taxon>Anatinae</taxon>
        <taxon>Anas</taxon>
    </lineage>
</organism>
<feature type="domain" description="Peptidase M12B propeptide" evidence="2">
    <location>
        <begin position="26"/>
        <end position="119"/>
    </location>
</feature>
<protein>
    <recommendedName>
        <fullName evidence="2">Peptidase M12B propeptide domain-containing protein</fullName>
    </recommendedName>
</protein>
<reference evidence="3" key="2">
    <citation type="submission" date="2025-09" db="UniProtKB">
        <authorList>
            <consortium name="Ensembl"/>
        </authorList>
    </citation>
    <scope>IDENTIFICATION</scope>
</reference>
<dbReference type="Ensembl" id="ENSAZOT00000028413.1">
    <property type="protein sequence ID" value="ENSAZOP00000026492.1"/>
    <property type="gene ID" value="ENSAZOG00000016901.1"/>
</dbReference>
<accession>A0A8B9VUF7</accession>
<keyword evidence="4" id="KW-1185">Reference proteome</keyword>
<evidence type="ECO:0000259" key="2">
    <source>
        <dbReference type="Pfam" id="PF01562"/>
    </source>
</evidence>
<evidence type="ECO:0000313" key="3">
    <source>
        <dbReference type="Ensembl" id="ENSAZOP00000026492.1"/>
    </source>
</evidence>
<proteinExistence type="predicted"/>
<dbReference type="InterPro" id="IPR002870">
    <property type="entry name" value="Peptidase_M12B_N"/>
</dbReference>
<dbReference type="Pfam" id="PF01562">
    <property type="entry name" value="Pep_M12B_propep"/>
    <property type="match status" value="1"/>
</dbReference>
<dbReference type="AlphaFoldDB" id="A0A8B9VUF7"/>
<name>A0A8B9VUF7_9AVES</name>
<sequence length="207" mass="23431">GSTAAVVSLLSPRKDPISRNIEEYSLVIPTSTDSQGRFLSHLVSGPPKARFRRAAEDLQREAANEQIFYNVTVFGREFHFRLRPNSRLVAPGATVEWQEDSDETHIEPLYGNCLYVGDITDLPNASVAISNCDGLVSYFSSMNQLYFYLFNHRKLFTCCAKKITCMGIVHWLSENGREPNTFAFTLFFLVVSPRHVHSCFVKQALML</sequence>